<reference evidence="1 2" key="1">
    <citation type="submission" date="2021-07" db="EMBL/GenBank/DDBJ databases">
        <authorList>
            <person name="So Y."/>
        </authorList>
    </citation>
    <scope>NUCLEOTIDE SEQUENCE [LARGE SCALE GENOMIC DNA]</scope>
    <source>
        <strain evidence="1 2">HJA6</strain>
    </source>
</reference>
<gene>
    <name evidence="1" type="ORF">KPL78_02315</name>
</gene>
<dbReference type="SUPFAM" id="SSF52540">
    <property type="entry name" value="P-loop containing nucleoside triphosphate hydrolases"/>
    <property type="match status" value="1"/>
</dbReference>
<evidence type="ECO:0000313" key="1">
    <source>
        <dbReference type="EMBL" id="MBW6396659.1"/>
    </source>
</evidence>
<dbReference type="InterPro" id="IPR005331">
    <property type="entry name" value="Sulfotransferase"/>
</dbReference>
<dbReference type="EMBL" id="JAHYBZ010000001">
    <property type="protein sequence ID" value="MBW6396659.1"/>
    <property type="molecule type" value="Genomic_DNA"/>
</dbReference>
<proteinExistence type="predicted"/>
<organism evidence="1 2">
    <name type="scientific">Roseomonas alba</name>
    <dbReference type="NCBI Taxonomy" id="2846776"/>
    <lineage>
        <taxon>Bacteria</taxon>
        <taxon>Pseudomonadati</taxon>
        <taxon>Pseudomonadota</taxon>
        <taxon>Alphaproteobacteria</taxon>
        <taxon>Acetobacterales</taxon>
        <taxon>Roseomonadaceae</taxon>
        <taxon>Roseomonas</taxon>
    </lineage>
</organism>
<dbReference type="Gene3D" id="3.40.50.300">
    <property type="entry name" value="P-loop containing nucleotide triphosphate hydrolases"/>
    <property type="match status" value="1"/>
</dbReference>
<keyword evidence="2" id="KW-1185">Reference proteome</keyword>
<sequence>MSMRLLLDGNFNHYFDPQRTKGALWLFQHVPKTAGSSLREEIAGALRENRPATNIHVDGMDLAIPFHDRLDRAVEDFATRCADNSYRFASGHIFARHVARIRAAAPQTRLFTYLRDPVSRFISDYRYQRSPMHPGHEAFRREVPTIEAFLARGWTANQMTQYLLPLDHLLDTFEFVGLQDDYDTSFRILTRLIGIQREPSLRERTNPPTQDNPADIDPTLAARIEAAHAFDRSLFEELRRRLDMVKDDLAAWILQRAA</sequence>
<protein>
    <submittedName>
        <fullName evidence="1">Sulfotransferase family 2 domain-containing protein</fullName>
    </submittedName>
</protein>
<dbReference type="RefSeq" id="WP_219761100.1">
    <property type="nucleotide sequence ID" value="NZ_JAHYBZ010000001.1"/>
</dbReference>
<dbReference type="Pfam" id="PF03567">
    <property type="entry name" value="Sulfotransfer_2"/>
    <property type="match status" value="1"/>
</dbReference>
<dbReference type="Proteomes" id="UP001196565">
    <property type="component" value="Unassembled WGS sequence"/>
</dbReference>
<evidence type="ECO:0000313" key="2">
    <source>
        <dbReference type="Proteomes" id="UP001196565"/>
    </source>
</evidence>
<comment type="caution">
    <text evidence="1">The sequence shown here is derived from an EMBL/GenBank/DDBJ whole genome shotgun (WGS) entry which is preliminary data.</text>
</comment>
<name>A0ABS7A311_9PROT</name>
<dbReference type="InterPro" id="IPR027417">
    <property type="entry name" value="P-loop_NTPase"/>
</dbReference>
<accession>A0ABS7A311</accession>